<proteinExistence type="predicted"/>
<gene>
    <name evidence="2" type="ORF">FVP33_02575</name>
</gene>
<organism evidence="2 3">
    <name type="scientific">Lacisediminihabitans profunda</name>
    <dbReference type="NCBI Taxonomy" id="2594790"/>
    <lineage>
        <taxon>Bacteria</taxon>
        <taxon>Bacillati</taxon>
        <taxon>Actinomycetota</taxon>
        <taxon>Actinomycetes</taxon>
        <taxon>Micrococcales</taxon>
        <taxon>Microbacteriaceae</taxon>
        <taxon>Lacisediminihabitans</taxon>
    </lineage>
</organism>
<dbReference type="Gene3D" id="3.30.420.40">
    <property type="match status" value="1"/>
</dbReference>
<dbReference type="InterPro" id="IPR043129">
    <property type="entry name" value="ATPase_NBD"/>
</dbReference>
<protein>
    <recommendedName>
        <fullName evidence="4">Carbohydrate kinase FGGY N-terminal domain-containing protein</fullName>
    </recommendedName>
</protein>
<feature type="non-terminal residue" evidence="2">
    <location>
        <position position="71"/>
    </location>
</feature>
<dbReference type="SUPFAM" id="SSF53067">
    <property type="entry name" value="Actin-like ATPase domain"/>
    <property type="match status" value="1"/>
</dbReference>
<keyword evidence="3" id="KW-1185">Reference proteome</keyword>
<reference evidence="2 3" key="1">
    <citation type="submission" date="2019-08" db="EMBL/GenBank/DDBJ databases">
        <title>Bacterial whole genome sequence for Glaciihabitans sp. CHu50b-6-2.</title>
        <authorList>
            <person name="Jin L."/>
        </authorList>
    </citation>
    <scope>NUCLEOTIDE SEQUENCE [LARGE SCALE GENOMIC DNA]</scope>
    <source>
        <strain evidence="2 3">CHu50b-6-2</strain>
    </source>
</reference>
<feature type="compositionally biased region" description="Polar residues" evidence="1">
    <location>
        <begin position="9"/>
        <end position="18"/>
    </location>
</feature>
<name>A0A5C8UW24_9MICO</name>
<evidence type="ECO:0000313" key="3">
    <source>
        <dbReference type="Proteomes" id="UP000321379"/>
    </source>
</evidence>
<accession>A0A5C8UW24</accession>
<sequence>MRSPDWSRTRSCPSSPNSPCGRPGSVRVDSYISVTTFVLVQWRIIMTDYILSIDQGTTSTRAIVFDHAGSI</sequence>
<feature type="region of interest" description="Disordered" evidence="1">
    <location>
        <begin position="1"/>
        <end position="24"/>
    </location>
</feature>
<comment type="caution">
    <text evidence="2">The sequence shown here is derived from an EMBL/GenBank/DDBJ whole genome shotgun (WGS) entry which is preliminary data.</text>
</comment>
<dbReference type="AlphaFoldDB" id="A0A5C8UW24"/>
<evidence type="ECO:0008006" key="4">
    <source>
        <dbReference type="Google" id="ProtNLM"/>
    </source>
</evidence>
<dbReference type="Proteomes" id="UP000321379">
    <property type="component" value="Unassembled WGS sequence"/>
</dbReference>
<evidence type="ECO:0000313" key="2">
    <source>
        <dbReference type="EMBL" id="TXN31837.1"/>
    </source>
</evidence>
<dbReference type="EMBL" id="VRMG01000004">
    <property type="protein sequence ID" value="TXN31837.1"/>
    <property type="molecule type" value="Genomic_DNA"/>
</dbReference>
<evidence type="ECO:0000256" key="1">
    <source>
        <dbReference type="SAM" id="MobiDB-lite"/>
    </source>
</evidence>